<dbReference type="AlphaFoldDB" id="A0A6A5UN30"/>
<dbReference type="SUPFAM" id="SSF56112">
    <property type="entry name" value="Protein kinase-like (PK-like)"/>
    <property type="match status" value="1"/>
</dbReference>
<dbReference type="InterPro" id="IPR056002">
    <property type="entry name" value="DUF7580"/>
</dbReference>
<evidence type="ECO:0000259" key="1">
    <source>
        <dbReference type="Pfam" id="PF24476"/>
    </source>
</evidence>
<keyword evidence="3" id="KW-1185">Reference proteome</keyword>
<sequence length="532" mass="60850">MDTAGLAIAVFDLVCKVAKKTHEILCDYRNFDEESQELARQVIEEHDRTRTLKCLLFEPAVAYNGQCLFMQFHHDIQRQILFRQKEVFKIIEEAVELFEEQQLEATADLVSSVVRTELTPPTGTIIKRKSSPRIRLKWALWEKKRLKSIVSSFTRSNDKVYVQVQLLCHASSVGVDLKHLDRLANDEHSKKLGYDLPAQLHLTTTGMHALNGSLEIKDETLFRNLAASNSVVDGISMVELSGSMSVVEFRNYAPDRTEPVPIPERTRGRVELLAHLLRQQKDAAFRTLSCKGWSLDTRLNRVAFLFEIPDDMEGTPYSLLRLYESKKVRPALGERLRLAKHLANSISGLQLVEWVHESIRSENIVFFPRGPQNGETLSEEERLVIAQPWVMGFEFSRPELDFSSGRQDVNPARNVYRHPERQNQPQKPFQKIHDIYGLGVVLLEIGLWRSVLSLERAGFKNVTDPWTIQDYLVKKARKALPREIGEKYAQLVVRCLTGAFDVDKDSKNGLKLQQAFREQVVDVLEYAADSIG</sequence>
<protein>
    <recommendedName>
        <fullName evidence="1">DUF7580 domain-containing protein</fullName>
    </recommendedName>
</protein>
<evidence type="ECO:0000313" key="2">
    <source>
        <dbReference type="EMBL" id="KAF1966643.1"/>
    </source>
</evidence>
<dbReference type="PANTHER" id="PTHR37542">
    <property type="entry name" value="HELO DOMAIN-CONTAINING PROTEIN-RELATED"/>
    <property type="match status" value="1"/>
</dbReference>
<accession>A0A6A5UN30</accession>
<reference evidence="2" key="1">
    <citation type="journal article" date="2020" name="Stud. Mycol.">
        <title>101 Dothideomycetes genomes: a test case for predicting lifestyles and emergence of pathogens.</title>
        <authorList>
            <person name="Haridas S."/>
            <person name="Albert R."/>
            <person name="Binder M."/>
            <person name="Bloem J."/>
            <person name="Labutti K."/>
            <person name="Salamov A."/>
            <person name="Andreopoulos B."/>
            <person name="Baker S."/>
            <person name="Barry K."/>
            <person name="Bills G."/>
            <person name="Bluhm B."/>
            <person name="Cannon C."/>
            <person name="Castanera R."/>
            <person name="Culley D."/>
            <person name="Daum C."/>
            <person name="Ezra D."/>
            <person name="Gonzalez J."/>
            <person name="Henrissat B."/>
            <person name="Kuo A."/>
            <person name="Liang C."/>
            <person name="Lipzen A."/>
            <person name="Lutzoni F."/>
            <person name="Magnuson J."/>
            <person name="Mondo S."/>
            <person name="Nolan M."/>
            <person name="Ohm R."/>
            <person name="Pangilinan J."/>
            <person name="Park H.-J."/>
            <person name="Ramirez L."/>
            <person name="Alfaro M."/>
            <person name="Sun H."/>
            <person name="Tritt A."/>
            <person name="Yoshinaga Y."/>
            <person name="Zwiers L.-H."/>
            <person name="Turgeon B."/>
            <person name="Goodwin S."/>
            <person name="Spatafora J."/>
            <person name="Crous P."/>
            <person name="Grigoriev I."/>
        </authorList>
    </citation>
    <scope>NUCLEOTIDE SEQUENCE</scope>
    <source>
        <strain evidence="2">CBS 107.79</strain>
    </source>
</reference>
<feature type="domain" description="DUF7580" evidence="1">
    <location>
        <begin position="331"/>
        <end position="527"/>
    </location>
</feature>
<dbReference type="EMBL" id="ML976743">
    <property type="protein sequence ID" value="KAF1966643.1"/>
    <property type="molecule type" value="Genomic_DNA"/>
</dbReference>
<name>A0A6A5UN30_9PLEO</name>
<dbReference type="InterPro" id="IPR011009">
    <property type="entry name" value="Kinase-like_dom_sf"/>
</dbReference>
<dbReference type="Proteomes" id="UP000800036">
    <property type="component" value="Unassembled WGS sequence"/>
</dbReference>
<dbReference type="Gene3D" id="1.10.510.10">
    <property type="entry name" value="Transferase(Phosphotransferase) domain 1"/>
    <property type="match status" value="1"/>
</dbReference>
<dbReference type="OrthoDB" id="1911848at2759"/>
<dbReference type="Pfam" id="PF24476">
    <property type="entry name" value="DUF7580"/>
    <property type="match status" value="1"/>
</dbReference>
<gene>
    <name evidence="2" type="ORF">BU23DRAFT_603414</name>
</gene>
<organism evidence="2 3">
    <name type="scientific">Bimuria novae-zelandiae CBS 107.79</name>
    <dbReference type="NCBI Taxonomy" id="1447943"/>
    <lineage>
        <taxon>Eukaryota</taxon>
        <taxon>Fungi</taxon>
        <taxon>Dikarya</taxon>
        <taxon>Ascomycota</taxon>
        <taxon>Pezizomycotina</taxon>
        <taxon>Dothideomycetes</taxon>
        <taxon>Pleosporomycetidae</taxon>
        <taxon>Pleosporales</taxon>
        <taxon>Massarineae</taxon>
        <taxon>Didymosphaeriaceae</taxon>
        <taxon>Bimuria</taxon>
    </lineage>
</organism>
<evidence type="ECO:0000313" key="3">
    <source>
        <dbReference type="Proteomes" id="UP000800036"/>
    </source>
</evidence>
<proteinExistence type="predicted"/>